<evidence type="ECO:0008006" key="4">
    <source>
        <dbReference type="Google" id="ProtNLM"/>
    </source>
</evidence>
<keyword evidence="3" id="KW-1185">Reference proteome</keyword>
<feature type="compositionally biased region" description="Polar residues" evidence="1">
    <location>
        <begin position="39"/>
        <end position="52"/>
    </location>
</feature>
<feature type="region of interest" description="Disordered" evidence="1">
    <location>
        <begin position="1"/>
        <end position="52"/>
    </location>
</feature>
<gene>
    <name evidence="2" type="ORF">SAMN05421858_4347</name>
</gene>
<protein>
    <recommendedName>
        <fullName evidence="4">Pectate lyase superfamily protein</fullName>
    </recommendedName>
</protein>
<dbReference type="EMBL" id="FTNO01000006">
    <property type="protein sequence ID" value="SIR88700.1"/>
    <property type="molecule type" value="Genomic_DNA"/>
</dbReference>
<sequence>MGIGSTAFWPSFNQGDDDPASHYNRRHRPWAPRDHDHSGQNGSTSHLGKSSPVRSITVNELEVAQQSNIVIVSALPVVSGSGTRTDPYVSPSQTGGMQEAFERLDAIGGGVIYYPSGYYGSGTSAWKIDLAEYDNLRNNWAIYGDGLESSRIQCGTESGNGIQIHDSAGTAMFYTEIVGVRFEGDCGDFTFVWGSDDLADAYNSCWSRFSTSNSNPDGTGACQLNFILNSYHYGVHNAAGGIGVEMRRVQFSGIEGSFSSGENADDTALRVREYSFANHFRYLNIEATHHGIHIADSRAIYNIFQNAYFANVRGTAVIQDIDENGPRFPASAEQGTYFHNPFVAGAVENIVEHTGGTLYVDGSSRKWPSATQQTFEGDRYGGNYRDASSFEFEPRSTPPEHQLGRIALADGQSWDPDADGYPELVISNGTEWIELTDLSSSAS</sequence>
<accession>A0A1N7EKS5</accession>
<evidence type="ECO:0000313" key="2">
    <source>
        <dbReference type="EMBL" id="SIR88700.1"/>
    </source>
</evidence>
<evidence type="ECO:0000313" key="3">
    <source>
        <dbReference type="Proteomes" id="UP000186914"/>
    </source>
</evidence>
<organism evidence="2 3">
    <name type="scientific">Haladaptatus litoreus</name>
    <dbReference type="NCBI Taxonomy" id="553468"/>
    <lineage>
        <taxon>Archaea</taxon>
        <taxon>Methanobacteriati</taxon>
        <taxon>Methanobacteriota</taxon>
        <taxon>Stenosarchaea group</taxon>
        <taxon>Halobacteria</taxon>
        <taxon>Halobacteriales</taxon>
        <taxon>Haladaptataceae</taxon>
        <taxon>Haladaptatus</taxon>
    </lineage>
</organism>
<name>A0A1N7EKS5_9EURY</name>
<proteinExistence type="predicted"/>
<dbReference type="Proteomes" id="UP000186914">
    <property type="component" value="Unassembled WGS sequence"/>
</dbReference>
<evidence type="ECO:0000256" key="1">
    <source>
        <dbReference type="SAM" id="MobiDB-lite"/>
    </source>
</evidence>
<dbReference type="AlphaFoldDB" id="A0A1N7EKS5"/>
<reference evidence="3" key="1">
    <citation type="submission" date="2017-01" db="EMBL/GenBank/DDBJ databases">
        <authorList>
            <person name="Varghese N."/>
            <person name="Submissions S."/>
        </authorList>
    </citation>
    <scope>NUCLEOTIDE SEQUENCE [LARGE SCALE GENOMIC DNA]</scope>
    <source>
        <strain evidence="3">CGMCC 1.7737</strain>
    </source>
</reference>